<dbReference type="Gene3D" id="3.40.50.300">
    <property type="entry name" value="P-loop containing nucleotide triphosphate hydrolases"/>
    <property type="match status" value="1"/>
</dbReference>
<accession>A0ABS4E7A7</accession>
<comment type="subcellular location">
    <subcellularLocation>
        <location evidence="1">Cell membrane</location>
        <topology evidence="1">Multi-pass membrane protein</topology>
    </subcellularLocation>
</comment>
<dbReference type="InterPro" id="IPR027417">
    <property type="entry name" value="P-loop_NTPase"/>
</dbReference>
<evidence type="ECO:0000256" key="6">
    <source>
        <dbReference type="ARBA" id="ARBA00023136"/>
    </source>
</evidence>
<dbReference type="PROSITE" id="PS00211">
    <property type="entry name" value="ABC_TRANSPORTER_1"/>
    <property type="match status" value="1"/>
</dbReference>
<dbReference type="Gene3D" id="1.20.1560.10">
    <property type="entry name" value="ABC transporter type 1, transmembrane domain"/>
    <property type="match status" value="1"/>
</dbReference>
<dbReference type="InterPro" id="IPR039421">
    <property type="entry name" value="Type_1_exporter"/>
</dbReference>
<evidence type="ECO:0000256" key="7">
    <source>
        <dbReference type="SAM" id="Coils"/>
    </source>
</evidence>
<evidence type="ECO:0000313" key="11">
    <source>
        <dbReference type="EMBL" id="MBP1853831.1"/>
    </source>
</evidence>
<organism evidence="11 12">
    <name type="scientific">Metaclostridioides mangenotii</name>
    <dbReference type="NCBI Taxonomy" id="1540"/>
    <lineage>
        <taxon>Bacteria</taxon>
        <taxon>Bacillati</taxon>
        <taxon>Bacillota</taxon>
        <taxon>Clostridia</taxon>
        <taxon>Peptostreptococcales</taxon>
        <taxon>Peptostreptococcaceae</taxon>
        <taxon>Metaclostridioides</taxon>
    </lineage>
</organism>
<feature type="transmembrane region" description="Helical" evidence="8">
    <location>
        <begin position="435"/>
        <end position="454"/>
    </location>
</feature>
<evidence type="ECO:0000313" key="12">
    <source>
        <dbReference type="Proteomes" id="UP000767291"/>
    </source>
</evidence>
<dbReference type="SUPFAM" id="SSF90123">
    <property type="entry name" value="ABC transporter transmembrane region"/>
    <property type="match status" value="1"/>
</dbReference>
<dbReference type="SMART" id="SM00382">
    <property type="entry name" value="AAA"/>
    <property type="match status" value="1"/>
</dbReference>
<keyword evidence="6 8" id="KW-0472">Membrane</keyword>
<evidence type="ECO:0000256" key="3">
    <source>
        <dbReference type="ARBA" id="ARBA00022741"/>
    </source>
</evidence>
<keyword evidence="12" id="KW-1185">Reference proteome</keyword>
<feature type="transmembrane region" description="Helical" evidence="8">
    <location>
        <begin position="474"/>
        <end position="494"/>
    </location>
</feature>
<dbReference type="PANTHER" id="PTHR43394:SF1">
    <property type="entry name" value="ATP-BINDING CASSETTE SUB-FAMILY B MEMBER 10, MITOCHONDRIAL"/>
    <property type="match status" value="1"/>
</dbReference>
<name>A0ABS4E7A7_9FIRM</name>
<comment type="caution">
    <text evidence="11">The sequence shown here is derived from an EMBL/GenBank/DDBJ whole genome shotgun (WGS) entry which is preliminary data.</text>
</comment>
<dbReference type="GO" id="GO:0005524">
    <property type="term" value="F:ATP binding"/>
    <property type="evidence" value="ECO:0007669"/>
    <property type="project" value="UniProtKB-KW"/>
</dbReference>
<feature type="transmembrane region" description="Helical" evidence="8">
    <location>
        <begin position="323"/>
        <end position="347"/>
    </location>
</feature>
<dbReference type="RefSeq" id="WP_209455459.1">
    <property type="nucleotide sequence ID" value="NZ_BAAACS010000017.1"/>
</dbReference>
<evidence type="ECO:0000256" key="4">
    <source>
        <dbReference type="ARBA" id="ARBA00022840"/>
    </source>
</evidence>
<dbReference type="Proteomes" id="UP000767291">
    <property type="component" value="Unassembled WGS sequence"/>
</dbReference>
<sequence length="776" mass="87096">MFKLIKYLKKSFLSIVLIVILLVVQAMCDLSLPAYTSDIVNVGIQQGGVVNAVPEVIRKSELDRILLFVDSKDEDKILDNYKIIDKKDMSESEYKDLEDKYPKLKSEKLYMLNTENKDTVENLNDIFAKPMLVVSTFESDSKETKKIKEEMQKNMEKQMQEQMKQQQMQGQVPTDQENVPTGKTPDAKDIDLFEVFSSMPKENLKEVNEEIYKKIDDMPDTIVAQSAVKFVKAEYENVGIDTEKTQNNYILTTGAKMIGIALISVVATVSVGFLAAKVAAGVGRRLRGEVFDKVMRFSNTEINKFSTASLITRSTNDIQQIQLLMVMLLRIVFYAPIMGVGGVIKVLNTNTSMAWIIAVAVVAMMSLVVVLFALVMPKFKLVQKLVDKLNLVTREIVTGIPVIRAFSNEKYEENRFDKANRDLTKTNLFVNRMMVCMMPSMMLIMNLITVLIVWKGAYGIDSGAMQVGDMMAFIQYTMQIIMSFLMISMVSVMLPRASVSANRIDEVLTTEATIHNPKVAKKFDDNKKGYVEFKNVSFKFPDSEESILENISFTAKPGQTTAFIGSTGSGKTTLVNLIPRFYDVTEGEILVDGVDVRDVSQHDLREKLGYVPQKGVLFSGTIESNLKYGKEDATEEEIELAATIAQATEFIDTKPDKYDTEISQGGTNVSGGQKQRLSIARAIAKNPEIYIFDDSFSALDLKTDAKLRKALNREVKDSTMLIVAQRISTILHAEQIIVLDEGKIVGKGTHRELLKNCEVYEEIALSQLSKEELENE</sequence>
<dbReference type="InterPro" id="IPR017871">
    <property type="entry name" value="ABC_transporter-like_CS"/>
</dbReference>
<dbReference type="InterPro" id="IPR003593">
    <property type="entry name" value="AAA+_ATPase"/>
</dbReference>
<feature type="coiled-coil region" evidence="7">
    <location>
        <begin position="141"/>
        <end position="168"/>
    </location>
</feature>
<keyword evidence="4 11" id="KW-0067">ATP-binding</keyword>
<reference evidence="11 12" key="1">
    <citation type="submission" date="2021-03" db="EMBL/GenBank/DDBJ databases">
        <title>Genomic Encyclopedia of Type Strains, Phase IV (KMG-IV): sequencing the most valuable type-strain genomes for metagenomic binning, comparative biology and taxonomic classification.</title>
        <authorList>
            <person name="Goeker M."/>
        </authorList>
    </citation>
    <scope>NUCLEOTIDE SEQUENCE [LARGE SCALE GENOMIC DNA]</scope>
    <source>
        <strain evidence="11 12">DSM 1289</strain>
    </source>
</reference>
<feature type="domain" description="ABC transmembrane type-1" evidence="10">
    <location>
        <begin position="244"/>
        <end position="496"/>
    </location>
</feature>
<dbReference type="Pfam" id="PF00664">
    <property type="entry name" value="ABC_membrane"/>
    <property type="match status" value="1"/>
</dbReference>
<dbReference type="PROSITE" id="PS50893">
    <property type="entry name" value="ABC_TRANSPORTER_2"/>
    <property type="match status" value="1"/>
</dbReference>
<evidence type="ECO:0000259" key="10">
    <source>
        <dbReference type="PROSITE" id="PS50929"/>
    </source>
</evidence>
<feature type="transmembrane region" description="Helical" evidence="8">
    <location>
        <begin position="257"/>
        <end position="276"/>
    </location>
</feature>
<proteinExistence type="predicted"/>
<protein>
    <submittedName>
        <fullName evidence="11">ATP-binding cassette subfamily B protein</fullName>
    </submittedName>
</protein>
<gene>
    <name evidence="11" type="ORF">J2Z43_000221</name>
</gene>
<dbReference type="InterPro" id="IPR011527">
    <property type="entry name" value="ABC1_TM_dom"/>
</dbReference>
<dbReference type="PROSITE" id="PS50929">
    <property type="entry name" value="ABC_TM1F"/>
    <property type="match status" value="1"/>
</dbReference>
<feature type="transmembrane region" description="Helical" evidence="8">
    <location>
        <begin position="353"/>
        <end position="375"/>
    </location>
</feature>
<dbReference type="SUPFAM" id="SSF52540">
    <property type="entry name" value="P-loop containing nucleoside triphosphate hydrolases"/>
    <property type="match status" value="1"/>
</dbReference>
<evidence type="ECO:0000256" key="2">
    <source>
        <dbReference type="ARBA" id="ARBA00022692"/>
    </source>
</evidence>
<keyword evidence="7" id="KW-0175">Coiled coil</keyword>
<dbReference type="Pfam" id="PF00005">
    <property type="entry name" value="ABC_tran"/>
    <property type="match status" value="1"/>
</dbReference>
<evidence type="ECO:0000259" key="9">
    <source>
        <dbReference type="PROSITE" id="PS50893"/>
    </source>
</evidence>
<evidence type="ECO:0000256" key="8">
    <source>
        <dbReference type="SAM" id="Phobius"/>
    </source>
</evidence>
<feature type="domain" description="ABC transporter" evidence="9">
    <location>
        <begin position="531"/>
        <end position="766"/>
    </location>
</feature>
<evidence type="ECO:0000256" key="1">
    <source>
        <dbReference type="ARBA" id="ARBA00004651"/>
    </source>
</evidence>
<evidence type="ECO:0000256" key="5">
    <source>
        <dbReference type="ARBA" id="ARBA00022989"/>
    </source>
</evidence>
<keyword evidence="2 8" id="KW-0812">Transmembrane</keyword>
<dbReference type="CDD" id="cd18548">
    <property type="entry name" value="ABC_6TM_Tm287_like"/>
    <property type="match status" value="1"/>
</dbReference>
<dbReference type="InterPro" id="IPR003439">
    <property type="entry name" value="ABC_transporter-like_ATP-bd"/>
</dbReference>
<dbReference type="InterPro" id="IPR036640">
    <property type="entry name" value="ABC1_TM_sf"/>
</dbReference>
<dbReference type="PANTHER" id="PTHR43394">
    <property type="entry name" value="ATP-DEPENDENT PERMEASE MDL1, MITOCHONDRIAL"/>
    <property type="match status" value="1"/>
</dbReference>
<keyword evidence="3" id="KW-0547">Nucleotide-binding</keyword>
<dbReference type="EMBL" id="JAGGJX010000001">
    <property type="protein sequence ID" value="MBP1853831.1"/>
    <property type="molecule type" value="Genomic_DNA"/>
</dbReference>
<keyword evidence="5 8" id="KW-1133">Transmembrane helix</keyword>